<feature type="domain" description="Spt5 C-terminal" evidence="16">
    <location>
        <begin position="726"/>
        <end position="834"/>
    </location>
</feature>
<dbReference type="InterPro" id="IPR005100">
    <property type="entry name" value="NGN-domain"/>
</dbReference>
<dbReference type="SMART" id="SM00739">
    <property type="entry name" value="KOW"/>
    <property type="match status" value="6"/>
</dbReference>
<evidence type="ECO:0000259" key="15">
    <source>
        <dbReference type="SMART" id="SM00739"/>
    </source>
</evidence>
<dbReference type="GO" id="GO:0003729">
    <property type="term" value="F:mRNA binding"/>
    <property type="evidence" value="ECO:0007669"/>
    <property type="project" value="TreeGrafter"/>
</dbReference>
<dbReference type="OrthoDB" id="28901at2759"/>
<evidence type="ECO:0000256" key="2">
    <source>
        <dbReference type="ARBA" id="ARBA00006956"/>
    </source>
</evidence>
<dbReference type="Pfam" id="PF23290">
    <property type="entry name" value="KOW5_SPT5"/>
    <property type="match status" value="1"/>
</dbReference>
<dbReference type="PIRSF" id="PIRSF036945">
    <property type="entry name" value="Spt5"/>
    <property type="match status" value="1"/>
</dbReference>
<dbReference type="Pfam" id="PF23042">
    <property type="entry name" value="KOW1_SPT5"/>
    <property type="match status" value="1"/>
</dbReference>
<evidence type="ECO:0000256" key="7">
    <source>
        <dbReference type="ARBA" id="ARBA00022737"/>
    </source>
</evidence>
<dbReference type="FunFam" id="2.30.30.30:FF:000013">
    <property type="entry name" value="Transcription elongation factor SPT5"/>
    <property type="match status" value="1"/>
</dbReference>
<dbReference type="Pfam" id="PF23288">
    <property type="entry name" value="KOW6_SPT5"/>
    <property type="match status" value="1"/>
</dbReference>
<dbReference type="InterPro" id="IPR057934">
    <property type="entry name" value="KOW_Spt5_7"/>
</dbReference>
<evidence type="ECO:0000313" key="17">
    <source>
        <dbReference type="EMBL" id="CAD5122121.1"/>
    </source>
</evidence>
<keyword evidence="6" id="KW-0597">Phosphoprotein</keyword>
<protein>
    <recommendedName>
        <fullName evidence="3">Transcription elongation factor SPT5</fullName>
    </recommendedName>
    <alternativeName>
        <fullName evidence="12">DRB sensitivity-inducing factor large subunit</fullName>
    </alternativeName>
    <alternativeName>
        <fullName evidence="4">Transcription elongation factor spt5</fullName>
    </alternativeName>
</protein>
<name>A0A7I8W0P9_9ANNE</name>
<keyword evidence="5" id="KW-0678">Repressor</keyword>
<comment type="similarity">
    <text evidence="2">Belongs to the SPT5 family.</text>
</comment>
<feature type="domain" description="KOW" evidence="15">
    <location>
        <begin position="880"/>
        <end position="907"/>
    </location>
</feature>
<feature type="domain" description="NusG-like N-terminal" evidence="14">
    <location>
        <begin position="146"/>
        <end position="237"/>
    </location>
</feature>
<evidence type="ECO:0000259" key="16">
    <source>
        <dbReference type="SMART" id="SM01104"/>
    </source>
</evidence>
<dbReference type="Proteomes" id="UP000549394">
    <property type="component" value="Unassembled WGS sequence"/>
</dbReference>
<dbReference type="InterPro" id="IPR039659">
    <property type="entry name" value="SPT5"/>
</dbReference>
<evidence type="ECO:0000256" key="9">
    <source>
        <dbReference type="ARBA" id="ARBA00023159"/>
    </source>
</evidence>
<dbReference type="SUPFAM" id="SSF50104">
    <property type="entry name" value="Translation proteins SH3-like domain"/>
    <property type="match status" value="1"/>
</dbReference>
<comment type="subcellular location">
    <subcellularLocation>
        <location evidence="1">Nucleus</location>
    </subcellularLocation>
</comment>
<feature type="domain" description="KOW" evidence="15">
    <location>
        <begin position="653"/>
        <end position="680"/>
    </location>
</feature>
<dbReference type="AlphaFoldDB" id="A0A7I8W0P9"/>
<evidence type="ECO:0000256" key="11">
    <source>
        <dbReference type="ARBA" id="ARBA00023242"/>
    </source>
</evidence>
<dbReference type="Gene3D" id="3.30.70.940">
    <property type="entry name" value="NusG, N-terminal domain"/>
    <property type="match status" value="1"/>
</dbReference>
<dbReference type="PANTHER" id="PTHR11125:SF7">
    <property type="entry name" value="TRANSCRIPTION ELONGATION FACTOR SPT5"/>
    <property type="match status" value="1"/>
</dbReference>
<feature type="compositionally biased region" description="Polar residues" evidence="13">
    <location>
        <begin position="613"/>
        <end position="626"/>
    </location>
</feature>
<feature type="compositionally biased region" description="Acidic residues" evidence="13">
    <location>
        <begin position="24"/>
        <end position="34"/>
    </location>
</feature>
<evidence type="ECO:0000256" key="10">
    <source>
        <dbReference type="ARBA" id="ARBA00023163"/>
    </source>
</evidence>
<keyword evidence="18" id="KW-1185">Reference proteome</keyword>
<feature type="domain" description="KOW" evidence="15">
    <location>
        <begin position="384"/>
        <end position="411"/>
    </location>
</feature>
<dbReference type="CDD" id="cd06086">
    <property type="entry name" value="KOW_Spt5_6"/>
    <property type="match status" value="1"/>
</dbReference>
<dbReference type="GO" id="GO:0006357">
    <property type="term" value="P:regulation of transcription by RNA polymerase II"/>
    <property type="evidence" value="ECO:0007669"/>
    <property type="project" value="InterPro"/>
</dbReference>
<evidence type="ECO:0000259" key="14">
    <source>
        <dbReference type="SMART" id="SM00738"/>
    </source>
</evidence>
<dbReference type="SMART" id="SM00738">
    <property type="entry name" value="NGN"/>
    <property type="match status" value="1"/>
</dbReference>
<dbReference type="InterPro" id="IPR024945">
    <property type="entry name" value="Spt5_C_dom"/>
</dbReference>
<accession>A0A7I8W0P9</accession>
<dbReference type="InterPro" id="IPR006645">
    <property type="entry name" value="NGN-like_dom"/>
</dbReference>
<feature type="compositionally biased region" description="Acidic residues" evidence="13">
    <location>
        <begin position="49"/>
        <end position="65"/>
    </location>
</feature>
<evidence type="ECO:0000256" key="4">
    <source>
        <dbReference type="ARBA" id="ARBA00021370"/>
    </source>
</evidence>
<keyword evidence="8" id="KW-0805">Transcription regulation</keyword>
<sequence>MSDSDRSDEEMSGSDSENDKSFSEEEEEEEEEYDERPRKRSKVSNFIIDEAEVDESDEDEEEDDRPEAGYDPKEAIRILQEERGPSARDIDRFITPDDTLKPEDEEEINEYYKQKYAYSGPSHSYGQGEQMSDDISQHSILPGVKDPNLWVVKCRMGEEKNTALHLMRKYLTYENEGQPLLIKSVVCLEHLKGYIYIEAFKQTHVKQAIDGIGNLKIGFYQQQMVPIKQMPDVLKVVQAVGNLREGSWVRLKSGRFKGDLAQVFYCEPSQNQICAKLIPRIDYTRKRGALKTNEEPKKKGRIPQKLFDPDLIKSIGGDWNTDGDYLIFEGNRYSRKGFLYKNLSVGLLITEGVKPTMNELEKFEESAEKDSLDLQKLKWTEEQPFAPGDNVEVVTGELQNLQGKVVKVEGGVVEMLPKHKELKDRMSFPAHELRKYFHIGDHVKVLKGNFVGDTGLVVAVEDKELRIISDLSMHELLVLPRDVQLCTDRATGVDSAGKFEHGQMVLIEQQQVGVIVRLEREYLHILTMHGHVKKLKETAVQPKKSNKNARALDADNKEVTVGDMVKVQDGPHSGHQGQVKHIFRAFVFLHSRLVAENSGMFVCRARHISVAGKTSSSPSNILSGSMSPRIMSPKHPSQGAGRGRMTDGSMRNRKLIGQTVRITQGGYKGYIGIVKDATDDTARVELHTGCNTVNVDINRLVTVNDSKSARAVTGTFPTKTPQGQMGGVTPSYSGGRTPMYGSQTPLYDGSRTPHYGGATPSHDGSRTPGGAWDPSASATPKPLDDEITHSPAVSFNPYTPAAPTPPTPYAAPTPSAFDSSNADWLCSDLVVRVGMDHDDAQLRNQECIVKGATGNLATVQVPALNNKIVSVPPHTLEPVQPTRNNRVKVIMGDERDQTGQLLSSDSGEGVVKMDNGSIEMYQMNYLCKMVE</sequence>
<dbReference type="CDD" id="cd06085">
    <property type="entry name" value="KOW_Spt5_5"/>
    <property type="match status" value="1"/>
</dbReference>
<dbReference type="CDD" id="cd06083">
    <property type="entry name" value="KOW_Spt5_3"/>
    <property type="match status" value="1"/>
</dbReference>
<feature type="compositionally biased region" description="Pro residues" evidence="13">
    <location>
        <begin position="800"/>
        <end position="811"/>
    </location>
</feature>
<feature type="compositionally biased region" description="Acidic residues" evidence="13">
    <location>
        <begin position="1"/>
        <end position="12"/>
    </location>
</feature>
<dbReference type="Pfam" id="PF23037">
    <property type="entry name" value="KOWx_SPT5"/>
    <property type="match status" value="1"/>
</dbReference>
<feature type="domain" description="KOW" evidence="15">
    <location>
        <begin position="436"/>
        <end position="463"/>
    </location>
</feature>
<feature type="region of interest" description="Disordered" evidence="13">
    <location>
        <begin position="613"/>
        <end position="648"/>
    </location>
</feature>
<keyword evidence="10" id="KW-0804">Transcription</keyword>
<evidence type="ECO:0000256" key="12">
    <source>
        <dbReference type="ARBA" id="ARBA00029645"/>
    </source>
</evidence>
<dbReference type="InterPro" id="IPR005824">
    <property type="entry name" value="KOW"/>
</dbReference>
<dbReference type="Pfam" id="PF23284">
    <property type="entry name" value="KOW2_Spt5"/>
    <property type="match status" value="1"/>
</dbReference>
<evidence type="ECO:0000256" key="8">
    <source>
        <dbReference type="ARBA" id="ARBA00023015"/>
    </source>
</evidence>
<dbReference type="InterPro" id="IPR041973">
    <property type="entry name" value="KOW_Spt5_1"/>
</dbReference>
<dbReference type="InterPro" id="IPR041977">
    <property type="entry name" value="KOW_Spt5_4"/>
</dbReference>
<dbReference type="SMART" id="SM01104">
    <property type="entry name" value="CTD"/>
    <property type="match status" value="1"/>
</dbReference>
<dbReference type="InterPro" id="IPR017071">
    <property type="entry name" value="TF_Spt5_eukaryote"/>
</dbReference>
<proteinExistence type="inferred from homology"/>
<dbReference type="Pfam" id="PF11942">
    <property type="entry name" value="Spt5_N"/>
    <property type="match status" value="1"/>
</dbReference>
<dbReference type="CDD" id="cd06082">
    <property type="entry name" value="KOW_Spt5_2"/>
    <property type="match status" value="1"/>
</dbReference>
<dbReference type="PANTHER" id="PTHR11125">
    <property type="entry name" value="SUPPRESSOR OF TY 5"/>
    <property type="match status" value="1"/>
</dbReference>
<feature type="region of interest" description="Disordered" evidence="13">
    <location>
        <begin position="1"/>
        <end position="99"/>
    </location>
</feature>
<dbReference type="InterPro" id="IPR039385">
    <property type="entry name" value="NGN_Euk"/>
</dbReference>
<dbReference type="GO" id="GO:0032784">
    <property type="term" value="P:regulation of DNA-templated transcription elongation"/>
    <property type="evidence" value="ECO:0007669"/>
    <property type="project" value="InterPro"/>
</dbReference>
<dbReference type="CDD" id="cd09888">
    <property type="entry name" value="NGN_Euk"/>
    <property type="match status" value="1"/>
</dbReference>
<organism evidence="17 18">
    <name type="scientific">Dimorphilus gyrociliatus</name>
    <dbReference type="NCBI Taxonomy" id="2664684"/>
    <lineage>
        <taxon>Eukaryota</taxon>
        <taxon>Metazoa</taxon>
        <taxon>Spiralia</taxon>
        <taxon>Lophotrochozoa</taxon>
        <taxon>Annelida</taxon>
        <taxon>Polychaeta</taxon>
        <taxon>Polychaeta incertae sedis</taxon>
        <taxon>Dinophilidae</taxon>
        <taxon>Dimorphilus</taxon>
    </lineage>
</organism>
<evidence type="ECO:0000256" key="6">
    <source>
        <dbReference type="ARBA" id="ARBA00022553"/>
    </source>
</evidence>
<dbReference type="InterPro" id="IPR014722">
    <property type="entry name" value="Rib_uL2_dom2"/>
</dbReference>
<dbReference type="InterPro" id="IPR041980">
    <property type="entry name" value="KOW_Spt5_6_metazoa"/>
</dbReference>
<feature type="compositionally biased region" description="Basic and acidic residues" evidence="13">
    <location>
        <begin position="66"/>
        <end position="99"/>
    </location>
</feature>
<evidence type="ECO:0000313" key="18">
    <source>
        <dbReference type="Proteomes" id="UP000549394"/>
    </source>
</evidence>
<dbReference type="InterPro" id="IPR041975">
    <property type="entry name" value="KOW_Spt5_2"/>
</dbReference>
<dbReference type="CDD" id="cd06081">
    <property type="entry name" value="KOW_Spt5_1"/>
    <property type="match status" value="1"/>
</dbReference>
<keyword evidence="9" id="KW-0010">Activator</keyword>
<evidence type="ECO:0000256" key="1">
    <source>
        <dbReference type="ARBA" id="ARBA00004123"/>
    </source>
</evidence>
<dbReference type="GO" id="GO:0006368">
    <property type="term" value="P:transcription elongation by RNA polymerase II"/>
    <property type="evidence" value="ECO:0007669"/>
    <property type="project" value="TreeGrafter"/>
</dbReference>
<dbReference type="InterPro" id="IPR022581">
    <property type="entry name" value="Spt5_N"/>
</dbReference>
<dbReference type="GO" id="GO:0032044">
    <property type="term" value="C:DSIF complex"/>
    <property type="evidence" value="ECO:0007669"/>
    <property type="project" value="TreeGrafter"/>
</dbReference>
<keyword evidence="11" id="KW-0539">Nucleus</keyword>
<dbReference type="FunFam" id="3.30.70.940:FF:000005">
    <property type="entry name" value="Transcription elongation factor SPT5"/>
    <property type="match status" value="1"/>
</dbReference>
<dbReference type="InterPro" id="IPR057936">
    <property type="entry name" value="KOWx_Spt5"/>
</dbReference>
<dbReference type="InterPro" id="IPR041976">
    <property type="entry name" value="KOW_Spt5_3"/>
</dbReference>
<evidence type="ECO:0000256" key="3">
    <source>
        <dbReference type="ARBA" id="ARBA00020181"/>
    </source>
</evidence>
<gene>
    <name evidence="17" type="ORF">DGYR_LOCUS9971</name>
</gene>
<dbReference type="InterPro" id="IPR041978">
    <property type="entry name" value="KOW_Spt5_5"/>
</dbReference>
<dbReference type="EMBL" id="CAJFCJ010000016">
    <property type="protein sequence ID" value="CAD5122121.1"/>
    <property type="molecule type" value="Genomic_DNA"/>
</dbReference>
<dbReference type="Pfam" id="PF23291">
    <property type="entry name" value="KOW4_SPT5"/>
    <property type="match status" value="1"/>
</dbReference>
<dbReference type="CDD" id="cd06084">
    <property type="entry name" value="KOW_Spt5_4"/>
    <property type="match status" value="1"/>
</dbReference>
<dbReference type="InterPro" id="IPR008991">
    <property type="entry name" value="Translation_prot_SH3-like_sf"/>
</dbReference>
<dbReference type="InterPro" id="IPR036735">
    <property type="entry name" value="NGN_dom_sf"/>
</dbReference>
<feature type="compositionally biased region" description="Polar residues" evidence="13">
    <location>
        <begin position="730"/>
        <end position="745"/>
    </location>
</feature>
<dbReference type="Gene3D" id="2.30.30.30">
    <property type="match status" value="3"/>
</dbReference>
<keyword evidence="7" id="KW-0677">Repeat</keyword>
<feature type="region of interest" description="Disordered" evidence="13">
    <location>
        <begin position="712"/>
        <end position="816"/>
    </location>
</feature>
<evidence type="ECO:0000256" key="5">
    <source>
        <dbReference type="ARBA" id="ARBA00022491"/>
    </source>
</evidence>
<feature type="domain" description="KOW" evidence="15">
    <location>
        <begin position="242"/>
        <end position="269"/>
    </location>
</feature>
<dbReference type="Pfam" id="PF23287">
    <property type="entry name" value="KOW7_SPT5"/>
    <property type="match status" value="1"/>
</dbReference>
<dbReference type="Pfam" id="PF03439">
    <property type="entry name" value="Spt5-NGN"/>
    <property type="match status" value="1"/>
</dbReference>
<reference evidence="17 18" key="1">
    <citation type="submission" date="2020-08" db="EMBL/GenBank/DDBJ databases">
        <authorList>
            <person name="Hejnol A."/>
        </authorList>
    </citation>
    <scope>NUCLEOTIDE SEQUENCE [LARGE SCALE GENOMIC DNA]</scope>
</reference>
<evidence type="ECO:0000256" key="13">
    <source>
        <dbReference type="SAM" id="MobiDB-lite"/>
    </source>
</evidence>
<feature type="domain" description="KOW" evidence="15">
    <location>
        <begin position="558"/>
        <end position="585"/>
    </location>
</feature>
<comment type="caution">
    <text evidence="17">The sequence shown here is derived from an EMBL/GenBank/DDBJ whole genome shotgun (WGS) entry which is preliminary data.</text>
</comment>